<keyword evidence="2" id="KW-1185">Reference proteome</keyword>
<protein>
    <submittedName>
        <fullName evidence="1">Jg22186 protein</fullName>
    </submittedName>
</protein>
<sequence length="148" mass="16981">MFYQPVSPTYPAGGCAVRQKNKKDSENRVAVHCTTGVKRSYNAGTLKMHSRDGHNAFEDTFEAMPSQLNRTWRTEWNIPFYANGVARNYHSPQPCSLRHARLDLPDSRVLRASVEFQSSGNNIGALKRKSERMPKKTTQAHQWIEKFR</sequence>
<dbReference type="AlphaFoldDB" id="A0A8S4SG03"/>
<organism evidence="1 2">
    <name type="scientific">Pararge aegeria aegeria</name>
    <dbReference type="NCBI Taxonomy" id="348720"/>
    <lineage>
        <taxon>Eukaryota</taxon>
        <taxon>Metazoa</taxon>
        <taxon>Ecdysozoa</taxon>
        <taxon>Arthropoda</taxon>
        <taxon>Hexapoda</taxon>
        <taxon>Insecta</taxon>
        <taxon>Pterygota</taxon>
        <taxon>Neoptera</taxon>
        <taxon>Endopterygota</taxon>
        <taxon>Lepidoptera</taxon>
        <taxon>Glossata</taxon>
        <taxon>Ditrysia</taxon>
        <taxon>Papilionoidea</taxon>
        <taxon>Nymphalidae</taxon>
        <taxon>Satyrinae</taxon>
        <taxon>Satyrini</taxon>
        <taxon>Parargina</taxon>
        <taxon>Pararge</taxon>
    </lineage>
</organism>
<gene>
    <name evidence="1" type="primary">jg22186</name>
    <name evidence="1" type="ORF">PAEG_LOCUS22570</name>
</gene>
<proteinExistence type="predicted"/>
<comment type="caution">
    <text evidence="1">The sequence shown here is derived from an EMBL/GenBank/DDBJ whole genome shotgun (WGS) entry which is preliminary data.</text>
</comment>
<dbReference type="EMBL" id="CAKXAJ010026065">
    <property type="protein sequence ID" value="CAH2253868.1"/>
    <property type="molecule type" value="Genomic_DNA"/>
</dbReference>
<evidence type="ECO:0000313" key="1">
    <source>
        <dbReference type="EMBL" id="CAH2253868.1"/>
    </source>
</evidence>
<dbReference type="Proteomes" id="UP000838756">
    <property type="component" value="Unassembled WGS sequence"/>
</dbReference>
<evidence type="ECO:0000313" key="2">
    <source>
        <dbReference type="Proteomes" id="UP000838756"/>
    </source>
</evidence>
<name>A0A8S4SG03_9NEOP</name>
<accession>A0A8S4SG03</accession>
<reference evidence="1" key="1">
    <citation type="submission" date="2022-03" db="EMBL/GenBank/DDBJ databases">
        <authorList>
            <person name="Lindestad O."/>
        </authorList>
    </citation>
    <scope>NUCLEOTIDE SEQUENCE</scope>
</reference>